<dbReference type="Gene3D" id="3.40.50.150">
    <property type="entry name" value="Vaccinia Virus protein VP39"/>
    <property type="match status" value="1"/>
</dbReference>
<reference evidence="2" key="2">
    <citation type="submission" date="2025-08" db="UniProtKB">
        <authorList>
            <consortium name="Ensembl"/>
        </authorList>
    </citation>
    <scope>IDENTIFICATION</scope>
</reference>
<dbReference type="Proteomes" id="UP000694405">
    <property type="component" value="Chromosome 8"/>
</dbReference>
<organism evidence="2 3">
    <name type="scientific">Melopsittacus undulatus</name>
    <name type="common">Budgerigar</name>
    <name type="synonym">Psittacus undulatus</name>
    <dbReference type="NCBI Taxonomy" id="13146"/>
    <lineage>
        <taxon>Eukaryota</taxon>
        <taxon>Metazoa</taxon>
        <taxon>Chordata</taxon>
        <taxon>Craniata</taxon>
        <taxon>Vertebrata</taxon>
        <taxon>Euteleostomi</taxon>
        <taxon>Archelosauria</taxon>
        <taxon>Archosauria</taxon>
        <taxon>Dinosauria</taxon>
        <taxon>Saurischia</taxon>
        <taxon>Theropoda</taxon>
        <taxon>Coelurosauria</taxon>
        <taxon>Aves</taxon>
        <taxon>Neognathae</taxon>
        <taxon>Neoaves</taxon>
        <taxon>Telluraves</taxon>
        <taxon>Australaves</taxon>
        <taxon>Psittaciformes</taxon>
        <taxon>Psittaculidae</taxon>
        <taxon>Melopsittacus</taxon>
    </lineage>
</organism>
<reference evidence="2" key="1">
    <citation type="submission" date="2020-03" db="EMBL/GenBank/DDBJ databases">
        <title>Melopsittacus undulatus (budgerigar) genome, bMelUnd1, maternal haplotype with Z.</title>
        <authorList>
            <person name="Gedman G."/>
            <person name="Mountcastle J."/>
            <person name="Haase B."/>
            <person name="Formenti G."/>
            <person name="Wright T."/>
            <person name="Apodaca J."/>
            <person name="Pelan S."/>
            <person name="Chow W."/>
            <person name="Rhie A."/>
            <person name="Howe K."/>
            <person name="Fedrigo O."/>
            <person name="Jarvis E.D."/>
        </authorList>
    </citation>
    <scope>NUCLEOTIDE SEQUENCE [LARGE SCALE GENOMIC DNA]</scope>
</reference>
<accession>A0A8V5FWF8</accession>
<evidence type="ECO:0000313" key="2">
    <source>
        <dbReference type="Ensembl" id="ENSMUNP00000029521.1"/>
    </source>
</evidence>
<dbReference type="AlphaFoldDB" id="A0A8V5FWF8"/>
<evidence type="ECO:0000313" key="3">
    <source>
        <dbReference type="Proteomes" id="UP000694405"/>
    </source>
</evidence>
<evidence type="ECO:0000256" key="1">
    <source>
        <dbReference type="ARBA" id="ARBA00022691"/>
    </source>
</evidence>
<proteinExistence type="predicted"/>
<dbReference type="InterPro" id="IPR029063">
    <property type="entry name" value="SAM-dependent_MTases_sf"/>
</dbReference>
<keyword evidence="1" id="KW-0949">S-adenosyl-L-methionine</keyword>
<dbReference type="PANTHER" id="PTHR13600:SF33">
    <property type="entry name" value="LEUCINE CARBOXYL METHYLTRANSFERASE 1"/>
    <property type="match status" value="1"/>
</dbReference>
<dbReference type="Ensembl" id="ENSMUNT00000025947.1">
    <property type="protein sequence ID" value="ENSMUNP00000029521.1"/>
    <property type="gene ID" value="ENSMUNG00000020548.1"/>
</dbReference>
<dbReference type="InterPro" id="IPR016651">
    <property type="entry name" value="LCMT1"/>
</dbReference>
<dbReference type="GO" id="GO:0005829">
    <property type="term" value="C:cytosol"/>
    <property type="evidence" value="ECO:0007669"/>
    <property type="project" value="TreeGrafter"/>
</dbReference>
<reference evidence="2" key="3">
    <citation type="submission" date="2025-09" db="UniProtKB">
        <authorList>
            <consortium name="Ensembl"/>
        </authorList>
    </citation>
    <scope>IDENTIFICATION</scope>
</reference>
<protein>
    <submittedName>
        <fullName evidence="2">Uncharacterized protein</fullName>
    </submittedName>
</protein>
<sequence length="102" mass="11761">LPSRQKLSPHQAPPCRADEAVRGTCEDASVCKRFAVSVGYWKDPYIQYFVRQAKERKAPEINRGKLLRPCPWKDRMQLSDCKSGGWHGHLVLEIEGNDTWEH</sequence>
<dbReference type="PANTHER" id="PTHR13600">
    <property type="entry name" value="LEUCINE CARBOXYL METHYLTRANSFERASE"/>
    <property type="match status" value="1"/>
</dbReference>
<name>A0A8V5FWF8_MELUD</name>
<keyword evidence="3" id="KW-1185">Reference proteome</keyword>
<dbReference type="GO" id="GO:0018423">
    <property type="term" value="F:protein C-terminal leucine carboxyl O-methyltransferase activity"/>
    <property type="evidence" value="ECO:0007669"/>
    <property type="project" value="TreeGrafter"/>
</dbReference>